<evidence type="ECO:0000313" key="1">
    <source>
        <dbReference type="EMBL" id="KAJ3552991.1"/>
    </source>
</evidence>
<reference evidence="1" key="1">
    <citation type="submission" date="2022-07" db="EMBL/GenBank/DDBJ databases">
        <title>Genome Sequence of Phlebia brevispora.</title>
        <authorList>
            <person name="Buettner E."/>
        </authorList>
    </citation>
    <scope>NUCLEOTIDE SEQUENCE</scope>
    <source>
        <strain evidence="1">MPL23</strain>
    </source>
</reference>
<protein>
    <submittedName>
        <fullName evidence="1">Uncharacterized protein</fullName>
    </submittedName>
</protein>
<dbReference type="Proteomes" id="UP001148662">
    <property type="component" value="Unassembled WGS sequence"/>
</dbReference>
<name>A0ACC1T4Q3_9APHY</name>
<proteinExistence type="predicted"/>
<accession>A0ACC1T4Q3</accession>
<comment type="caution">
    <text evidence="1">The sequence shown here is derived from an EMBL/GenBank/DDBJ whole genome shotgun (WGS) entry which is preliminary data.</text>
</comment>
<dbReference type="EMBL" id="JANHOG010000592">
    <property type="protein sequence ID" value="KAJ3552991.1"/>
    <property type="molecule type" value="Genomic_DNA"/>
</dbReference>
<organism evidence="1 2">
    <name type="scientific">Phlebia brevispora</name>
    <dbReference type="NCBI Taxonomy" id="194682"/>
    <lineage>
        <taxon>Eukaryota</taxon>
        <taxon>Fungi</taxon>
        <taxon>Dikarya</taxon>
        <taxon>Basidiomycota</taxon>
        <taxon>Agaricomycotina</taxon>
        <taxon>Agaricomycetes</taxon>
        <taxon>Polyporales</taxon>
        <taxon>Meruliaceae</taxon>
        <taxon>Phlebia</taxon>
    </lineage>
</organism>
<sequence length="409" mass="45763">MYPKLVALDTDGTIFTGQLDQNVWGKGRNASSKLADNIKRVNDFTLQDKANPANQVHLNKDIPQIVTDILEHGASLAIVSRNTSKALCDRALHYFKAMDPKTGKNRPIIELVRYDEVVDEPRTAHFKRIHGWSKYDYADMVLFDDDPADNVQQELGIVHICSAQTGLTWETYSAGIELWQRRPPQPGGTSKSTVLNIAHFNDVYQVSQQKIHVNNKEESIDVTKFATLLTDVTAKWEDKGDGRGKNGLIVFSGDLFSPSIESSVTRGKHMPAIVNGLGIDIGVAGNHEFDFGYPRLKELINETKFPWLLSNIVDTNTNNVPEPMKEHHVLERAGVRIGLIGLVEKEWIATITGWPENFQYKDMAEVGRDLSIKLRDPAGEFKCDVVIALTHSRIPNVSFNSARYLATKS</sequence>
<evidence type="ECO:0000313" key="2">
    <source>
        <dbReference type="Proteomes" id="UP001148662"/>
    </source>
</evidence>
<keyword evidence="2" id="KW-1185">Reference proteome</keyword>
<gene>
    <name evidence="1" type="ORF">NM688_g3854</name>
</gene>